<dbReference type="RefSeq" id="WP_078187684.1">
    <property type="nucleotide sequence ID" value="NZ_MUAU01000188.1"/>
</dbReference>
<dbReference type="Pfam" id="PF05547">
    <property type="entry name" value="Peptidase_M6"/>
    <property type="match status" value="1"/>
</dbReference>
<dbReference type="Pfam" id="PF20774">
    <property type="entry name" value="InhA-like_VEG"/>
    <property type="match status" value="1"/>
</dbReference>
<name>A0A9X6GCL9_BACCE</name>
<evidence type="ECO:0000256" key="1">
    <source>
        <dbReference type="SAM" id="SignalP"/>
    </source>
</evidence>
<sequence length="522" mass="58264">MYKKRSGIIFSMLLTTVIMSTAPTESIQASAGNFDLDGVQPENINKNLGNIQVSMLNTSTAASRQQKSYTDHIAVSLIEFPNMKHNQIKPETDFYTKDFNKAHYERMLFNNGIFKTPEGISMPSLNEYYNEQSNGFWNVKGVVSSWMQAKNNIEYYRDFKGEPFEGFGELVKETLTQVGQSIKGKENLYDQKDPDDLDRDGNKVEPDGFLDNLVVVMAGGTSDMYVVPYTGELKEPAQIPGTTLKAKKFTIIPEDTAVGTLAHEYGHNLGLPDLYDFGGKGSADMWSLMAFGALNGQPGGIEPSNFDPWSKMFLQSTYGGKWIKPIEVDYKDLEKKKEFVLEEATSKNTARKVIKVNLPPVMKNGVQYPNYYLIEWRSHNGADKGLNKTAAGYKGLSADPGMIVWYYDGRYTDNQESNHPGHEMLGVIDAHQQILYYNHDKTKPAMSSLQNADAAFGLRKTTPIKVETPQGNVDSPAQEGVSAFSDQNNYTDKILPKLGLQFKVVKECENGRGVTIAISKNK</sequence>
<evidence type="ECO:0008006" key="6">
    <source>
        <dbReference type="Google" id="ProtNLM"/>
    </source>
</evidence>
<feature type="chain" id="PRO_5040889336" description="M6 family metalloprotease domain-containing protein" evidence="1">
    <location>
        <begin position="23"/>
        <end position="522"/>
    </location>
</feature>
<dbReference type="PANTHER" id="PTHR41775">
    <property type="entry name" value="SECRETED PROTEIN-RELATED"/>
    <property type="match status" value="1"/>
</dbReference>
<organism evidence="4 5">
    <name type="scientific">Bacillus cereus</name>
    <dbReference type="NCBI Taxonomy" id="1396"/>
    <lineage>
        <taxon>Bacteria</taxon>
        <taxon>Bacillati</taxon>
        <taxon>Bacillota</taxon>
        <taxon>Bacilli</taxon>
        <taxon>Bacillales</taxon>
        <taxon>Bacillaceae</taxon>
        <taxon>Bacillus</taxon>
        <taxon>Bacillus cereus group</taxon>
    </lineage>
</organism>
<proteinExistence type="predicted"/>
<gene>
    <name evidence="4" type="ORF">BLX06_29780</name>
</gene>
<dbReference type="GO" id="GO:0006508">
    <property type="term" value="P:proteolysis"/>
    <property type="evidence" value="ECO:0007669"/>
    <property type="project" value="InterPro"/>
</dbReference>
<accession>A0A9X6GCL9</accession>
<dbReference type="NCBIfam" id="TIGR03296">
    <property type="entry name" value="M6dom_TIGR03296"/>
    <property type="match status" value="1"/>
</dbReference>
<dbReference type="InterPro" id="IPR008757">
    <property type="entry name" value="Peptidase_M6-like_domain"/>
</dbReference>
<feature type="domain" description="Immune inhibitor A-like metallopeptidase VEG" evidence="3">
    <location>
        <begin position="368"/>
        <end position="512"/>
    </location>
</feature>
<dbReference type="Proteomes" id="UP000190641">
    <property type="component" value="Unassembled WGS sequence"/>
</dbReference>
<evidence type="ECO:0000313" key="4">
    <source>
        <dbReference type="EMBL" id="OOR71594.1"/>
    </source>
</evidence>
<evidence type="ECO:0000259" key="3">
    <source>
        <dbReference type="Pfam" id="PF20774"/>
    </source>
</evidence>
<dbReference type="EMBL" id="MUAU01000188">
    <property type="protein sequence ID" value="OOR71594.1"/>
    <property type="molecule type" value="Genomic_DNA"/>
</dbReference>
<dbReference type="InterPro" id="IPR048665">
    <property type="entry name" value="InhA-like_VEG"/>
</dbReference>
<dbReference type="SUPFAM" id="SSF55486">
    <property type="entry name" value="Metalloproteases ('zincins'), catalytic domain"/>
    <property type="match status" value="1"/>
</dbReference>
<dbReference type="PANTHER" id="PTHR41775:SF1">
    <property type="entry name" value="PEPTIDASE M6-LIKE DOMAIN-CONTAINING PROTEIN"/>
    <property type="match status" value="1"/>
</dbReference>
<evidence type="ECO:0000259" key="2">
    <source>
        <dbReference type="Pfam" id="PF05547"/>
    </source>
</evidence>
<dbReference type="GO" id="GO:0008233">
    <property type="term" value="F:peptidase activity"/>
    <property type="evidence" value="ECO:0007669"/>
    <property type="project" value="InterPro"/>
</dbReference>
<evidence type="ECO:0000313" key="5">
    <source>
        <dbReference type="Proteomes" id="UP000190641"/>
    </source>
</evidence>
<keyword evidence="1" id="KW-0732">Signal</keyword>
<feature type="signal peptide" evidence="1">
    <location>
        <begin position="1"/>
        <end position="22"/>
    </location>
</feature>
<comment type="caution">
    <text evidence="4">The sequence shown here is derived from an EMBL/GenBank/DDBJ whole genome shotgun (WGS) entry which is preliminary data.</text>
</comment>
<reference evidence="4 5" key="1">
    <citation type="submission" date="2017-01" db="EMBL/GenBank/DDBJ databases">
        <title>Bacillus cereus isolates.</title>
        <authorList>
            <person name="Beno S.M."/>
        </authorList>
    </citation>
    <scope>NUCLEOTIDE SEQUENCE [LARGE SCALE GENOMIC DNA]</scope>
    <source>
        <strain evidence="4 5">FSL K6-1030</strain>
    </source>
</reference>
<dbReference type="AlphaFoldDB" id="A0A9X6GCL9"/>
<protein>
    <recommendedName>
        <fullName evidence="6">M6 family metalloprotease domain-containing protein</fullName>
    </recommendedName>
</protein>
<feature type="domain" description="Peptidase M6-like" evidence="2">
    <location>
        <begin position="63"/>
        <end position="323"/>
    </location>
</feature>